<reference evidence="2" key="2">
    <citation type="journal article" date="2015" name="Fish Shellfish Immunol.">
        <title>Early steps in the European eel (Anguilla anguilla)-Vibrio vulnificus interaction in the gills: Role of the RtxA13 toxin.</title>
        <authorList>
            <person name="Callol A."/>
            <person name="Pajuelo D."/>
            <person name="Ebbesson L."/>
            <person name="Teles M."/>
            <person name="MacKenzie S."/>
            <person name="Amaro C."/>
        </authorList>
    </citation>
    <scope>NUCLEOTIDE SEQUENCE</scope>
</reference>
<dbReference type="AlphaFoldDB" id="A0A0E9VVR3"/>
<accession>A0A0E9VVR3</accession>
<feature type="compositionally biased region" description="Basic and acidic residues" evidence="1">
    <location>
        <begin position="1"/>
        <end position="10"/>
    </location>
</feature>
<feature type="region of interest" description="Disordered" evidence="1">
    <location>
        <begin position="1"/>
        <end position="29"/>
    </location>
</feature>
<evidence type="ECO:0000256" key="1">
    <source>
        <dbReference type="SAM" id="MobiDB-lite"/>
    </source>
</evidence>
<organism evidence="2">
    <name type="scientific">Anguilla anguilla</name>
    <name type="common">European freshwater eel</name>
    <name type="synonym">Muraena anguilla</name>
    <dbReference type="NCBI Taxonomy" id="7936"/>
    <lineage>
        <taxon>Eukaryota</taxon>
        <taxon>Metazoa</taxon>
        <taxon>Chordata</taxon>
        <taxon>Craniata</taxon>
        <taxon>Vertebrata</taxon>
        <taxon>Euteleostomi</taxon>
        <taxon>Actinopterygii</taxon>
        <taxon>Neopterygii</taxon>
        <taxon>Teleostei</taxon>
        <taxon>Anguilliformes</taxon>
        <taxon>Anguillidae</taxon>
        <taxon>Anguilla</taxon>
    </lineage>
</organism>
<name>A0A0E9VVR3_ANGAN</name>
<dbReference type="EMBL" id="GBXM01027177">
    <property type="protein sequence ID" value="JAH81400.1"/>
    <property type="molecule type" value="Transcribed_RNA"/>
</dbReference>
<protein>
    <submittedName>
        <fullName evidence="2">Uncharacterized protein</fullName>
    </submittedName>
</protein>
<proteinExistence type="predicted"/>
<sequence length="29" mass="3411">MYNLKTDKRHSMNGSTTFEGMRSSKFVQE</sequence>
<evidence type="ECO:0000313" key="2">
    <source>
        <dbReference type="EMBL" id="JAH81400.1"/>
    </source>
</evidence>
<reference evidence="2" key="1">
    <citation type="submission" date="2014-11" db="EMBL/GenBank/DDBJ databases">
        <authorList>
            <person name="Amaro Gonzalez C."/>
        </authorList>
    </citation>
    <scope>NUCLEOTIDE SEQUENCE</scope>
</reference>